<gene>
    <name evidence="2" type="ORF">C1SCF055_LOCUS44340</name>
</gene>
<dbReference type="OrthoDB" id="1711136at2759"/>
<proteinExistence type="predicted"/>
<evidence type="ECO:0000313" key="2">
    <source>
        <dbReference type="EMBL" id="CAI4019881.1"/>
    </source>
</evidence>
<keyword evidence="1" id="KW-0472">Membrane</keyword>
<evidence type="ECO:0000313" key="3">
    <source>
        <dbReference type="EMBL" id="CAL1173256.1"/>
    </source>
</evidence>
<name>A0A9P1M3A8_9DINO</name>
<protein>
    <submittedName>
        <fullName evidence="2">Uncharacterized protein</fullName>
    </submittedName>
</protein>
<dbReference type="Proteomes" id="UP001152797">
    <property type="component" value="Unassembled WGS sequence"/>
</dbReference>
<keyword evidence="1" id="KW-1133">Transmembrane helix</keyword>
<keyword evidence="4" id="KW-1185">Reference proteome</keyword>
<evidence type="ECO:0000256" key="1">
    <source>
        <dbReference type="SAM" id="Phobius"/>
    </source>
</evidence>
<organism evidence="2">
    <name type="scientific">Cladocopium goreaui</name>
    <dbReference type="NCBI Taxonomy" id="2562237"/>
    <lineage>
        <taxon>Eukaryota</taxon>
        <taxon>Sar</taxon>
        <taxon>Alveolata</taxon>
        <taxon>Dinophyceae</taxon>
        <taxon>Suessiales</taxon>
        <taxon>Symbiodiniaceae</taxon>
        <taxon>Cladocopium</taxon>
    </lineage>
</organism>
<evidence type="ECO:0000313" key="4">
    <source>
        <dbReference type="Proteomes" id="UP001152797"/>
    </source>
</evidence>
<feature type="transmembrane region" description="Helical" evidence="1">
    <location>
        <begin position="41"/>
        <end position="62"/>
    </location>
</feature>
<dbReference type="AlphaFoldDB" id="A0A9P1M3A8"/>
<accession>A0A9P1M3A8</accession>
<comment type="caution">
    <text evidence="2">The sequence shown here is derived from an EMBL/GenBank/DDBJ whole genome shotgun (WGS) entry which is preliminary data.</text>
</comment>
<feature type="transmembrane region" description="Helical" evidence="1">
    <location>
        <begin position="495"/>
        <end position="513"/>
    </location>
</feature>
<dbReference type="EMBL" id="CAMXCT030006778">
    <property type="protein sequence ID" value="CAL4807193.1"/>
    <property type="molecule type" value="Genomic_DNA"/>
</dbReference>
<feature type="transmembrane region" description="Helical" evidence="1">
    <location>
        <begin position="260"/>
        <end position="279"/>
    </location>
</feature>
<keyword evidence="1" id="KW-0812">Transmembrane</keyword>
<feature type="transmembrane region" description="Helical" evidence="1">
    <location>
        <begin position="469"/>
        <end position="489"/>
    </location>
</feature>
<reference evidence="2" key="1">
    <citation type="submission" date="2022-10" db="EMBL/GenBank/DDBJ databases">
        <authorList>
            <person name="Chen Y."/>
            <person name="Dougan E. K."/>
            <person name="Chan C."/>
            <person name="Rhodes N."/>
            <person name="Thang M."/>
        </authorList>
    </citation>
    <scope>NUCLEOTIDE SEQUENCE</scope>
</reference>
<sequence length="538" mass="57337">MCGGWTRIDSVCQGGDGNASWVEPFSLQGFWPFLLSGAGSYLWPILAVLLGLLAAGLIIYVYTNDAVPKPFCGLQLPTFPGVQEEYYYWGCFAAAVLLSAVLLLNCVLSFSSGFGGNAFNWAASEAGQIVGGVQTSVTDVDGVSFSAQTVTADLNDLYKICPPSIEQMLGSSVSRVKEDISKASSEASLAVKALEDFPALVQSGIDDLRSLSMWLPIFAGLNLAAVLVCAGAVWLQFLASQNARVNKRLTNKMSASALRLILPACVSSTTLVLCAAAAAELSTASDVVRFCGGSGPDAKLLEIAEQSAGKSSSSYSIAEHYLTGSVPNPASEHLELAKASVLAGVSWLAEYKTVLQQTCPKWKAESVFSDLKSLEQRLNATEAVLDPVGMYGHYQQATHVAACSGGTSGLAALAMEQIFLGAFLLPLLCLTTTWMVDFLTKGGAYQQLGQGKVEGQSSDDEKHEDLNSLYYVVYAFSVVIFAVGLWMYLVPQPGMVRPAIGTLLFATGVFLLMNSDLIVTYFRLHEQAATFGIVFEYS</sequence>
<reference evidence="3" key="2">
    <citation type="submission" date="2024-04" db="EMBL/GenBank/DDBJ databases">
        <authorList>
            <person name="Chen Y."/>
            <person name="Shah S."/>
            <person name="Dougan E. K."/>
            <person name="Thang M."/>
            <person name="Chan C."/>
        </authorList>
    </citation>
    <scope>NUCLEOTIDE SEQUENCE [LARGE SCALE GENOMIC DNA]</scope>
</reference>
<feature type="transmembrane region" description="Helical" evidence="1">
    <location>
        <begin position="213"/>
        <end position="239"/>
    </location>
</feature>
<feature type="transmembrane region" description="Helical" evidence="1">
    <location>
        <begin position="86"/>
        <end position="110"/>
    </location>
</feature>
<feature type="transmembrane region" description="Helical" evidence="1">
    <location>
        <begin position="418"/>
        <end position="439"/>
    </location>
</feature>
<dbReference type="EMBL" id="CAMXCT010006778">
    <property type="protein sequence ID" value="CAI4019881.1"/>
    <property type="molecule type" value="Genomic_DNA"/>
</dbReference>
<dbReference type="EMBL" id="CAMXCT020006778">
    <property type="protein sequence ID" value="CAL1173256.1"/>
    <property type="molecule type" value="Genomic_DNA"/>
</dbReference>